<accession>D5CNS7</accession>
<evidence type="ECO:0000313" key="2">
    <source>
        <dbReference type="Proteomes" id="UP000001625"/>
    </source>
</evidence>
<organism evidence="1 2">
    <name type="scientific">Sideroxydans lithotrophicus (strain ES-1)</name>
    <dbReference type="NCBI Taxonomy" id="580332"/>
    <lineage>
        <taxon>Bacteria</taxon>
        <taxon>Pseudomonadati</taxon>
        <taxon>Pseudomonadota</taxon>
        <taxon>Betaproteobacteria</taxon>
        <taxon>Nitrosomonadales</taxon>
        <taxon>Gallionellaceae</taxon>
        <taxon>Sideroxydans</taxon>
    </lineage>
</organism>
<dbReference type="AlphaFoldDB" id="D5CNS7"/>
<reference evidence="1 2" key="1">
    <citation type="submission" date="2010-03" db="EMBL/GenBank/DDBJ databases">
        <title>Complete sequence of Sideroxydans lithotrophicus ES-1.</title>
        <authorList>
            <consortium name="US DOE Joint Genome Institute"/>
            <person name="Lucas S."/>
            <person name="Copeland A."/>
            <person name="Lapidus A."/>
            <person name="Cheng J.-F."/>
            <person name="Bruce D."/>
            <person name="Goodwin L."/>
            <person name="Pitluck S."/>
            <person name="Munk A.C."/>
            <person name="Detter J.C."/>
            <person name="Han C."/>
            <person name="Tapia R."/>
            <person name="Larimer F."/>
            <person name="Land M."/>
            <person name="Hauser L."/>
            <person name="Kyrpides N."/>
            <person name="Ivanova N."/>
            <person name="Emerson D."/>
            <person name="Woyke T."/>
        </authorList>
    </citation>
    <scope>NUCLEOTIDE SEQUENCE [LARGE SCALE GENOMIC DNA]</scope>
    <source>
        <strain evidence="1 2">ES-1</strain>
    </source>
</reference>
<dbReference type="eggNOG" id="ENOG5032A39">
    <property type="taxonomic scope" value="Bacteria"/>
</dbReference>
<proteinExistence type="predicted"/>
<name>D5CNS7_SIDLE</name>
<dbReference type="EMBL" id="CP001965">
    <property type="protein sequence ID" value="ADE12848.1"/>
    <property type="molecule type" value="Genomic_DNA"/>
</dbReference>
<dbReference type="HOGENOM" id="CLU_141680_0_0_4"/>
<sequence length="133" mass="15615">MNPFELQKQRLLFFSKEPANQLFAAYMLLVGLDNFHVEMGPLPNSLLIRYSIQHYSLEGLEKALTSEGFRLEYSALGKIKKHLIHYCEDVQYHNLKTPEPRTKNNSQEIFVKAYELHPHGNHDDTPKELREFK</sequence>
<gene>
    <name evidence="1" type="ordered locus">Slit_2623</name>
</gene>
<dbReference type="Proteomes" id="UP000001625">
    <property type="component" value="Chromosome"/>
</dbReference>
<dbReference type="RefSeq" id="WP_013030746.1">
    <property type="nucleotide sequence ID" value="NC_013959.1"/>
</dbReference>
<protein>
    <submittedName>
        <fullName evidence="1">Uncharacterized protein</fullName>
    </submittedName>
</protein>
<evidence type="ECO:0000313" key="1">
    <source>
        <dbReference type="EMBL" id="ADE12848.1"/>
    </source>
</evidence>
<dbReference type="KEGG" id="slt:Slit_2623"/>
<keyword evidence="2" id="KW-1185">Reference proteome</keyword>
<dbReference type="OrthoDB" id="8588195at2"/>
<dbReference type="STRING" id="580332.Slit_2623"/>